<protein>
    <submittedName>
        <fullName evidence="2">Uncharacterized protein</fullName>
    </submittedName>
</protein>
<dbReference type="RefSeq" id="WP_179213684.1">
    <property type="nucleotide sequence ID" value="NZ_FZNQ01000026.1"/>
</dbReference>
<dbReference type="Proteomes" id="UP000198397">
    <property type="component" value="Unassembled WGS sequence"/>
</dbReference>
<reference evidence="2 3" key="1">
    <citation type="submission" date="2017-06" db="EMBL/GenBank/DDBJ databases">
        <authorList>
            <person name="Kim H.J."/>
            <person name="Triplett B.A."/>
        </authorList>
    </citation>
    <scope>NUCLEOTIDE SEQUENCE [LARGE SCALE GENOMIC DNA]</scope>
    <source>
        <strain evidence="2 3">DSM 8800</strain>
    </source>
</reference>
<dbReference type="AlphaFoldDB" id="A0A238Y0A1"/>
<feature type="transmembrane region" description="Helical" evidence="1">
    <location>
        <begin position="27"/>
        <end position="45"/>
    </location>
</feature>
<keyword evidence="1" id="KW-0812">Transmembrane</keyword>
<evidence type="ECO:0000256" key="1">
    <source>
        <dbReference type="SAM" id="Phobius"/>
    </source>
</evidence>
<organism evidence="2 3">
    <name type="scientific">Halorubrum vacuolatum</name>
    <name type="common">Natronobacterium vacuolatum</name>
    <dbReference type="NCBI Taxonomy" id="63740"/>
    <lineage>
        <taxon>Archaea</taxon>
        <taxon>Methanobacteriati</taxon>
        <taxon>Methanobacteriota</taxon>
        <taxon>Stenosarchaea group</taxon>
        <taxon>Halobacteria</taxon>
        <taxon>Halobacteriales</taxon>
        <taxon>Haloferacaceae</taxon>
        <taxon>Halorubrum</taxon>
    </lineage>
</organism>
<proteinExistence type="predicted"/>
<gene>
    <name evidence="2" type="ORF">SAMN06264855_12626</name>
</gene>
<keyword evidence="3" id="KW-1185">Reference proteome</keyword>
<dbReference type="EMBL" id="FZNQ01000026">
    <property type="protein sequence ID" value="SNR64382.1"/>
    <property type="molecule type" value="Genomic_DNA"/>
</dbReference>
<keyword evidence="1" id="KW-1133">Transmembrane helix</keyword>
<accession>A0A238Y0A1</accession>
<evidence type="ECO:0000313" key="3">
    <source>
        <dbReference type="Proteomes" id="UP000198397"/>
    </source>
</evidence>
<keyword evidence="1" id="KW-0472">Membrane</keyword>
<sequence length="50" mass="5457">MSQLVATIATVFIVVFAVGSLLLFFAGNHFAAGLLLTFLAFSIYFREINT</sequence>
<evidence type="ECO:0000313" key="2">
    <source>
        <dbReference type="EMBL" id="SNR64382.1"/>
    </source>
</evidence>
<name>A0A238Y0A1_HALVU</name>